<dbReference type="InterPro" id="IPR017937">
    <property type="entry name" value="Thioredoxin_CS"/>
</dbReference>
<protein>
    <recommendedName>
        <fullName evidence="3">Nucleoside diphosphate kinase-like domain-containing protein</fullName>
    </recommendedName>
</protein>
<accession>H3A143</accession>
<dbReference type="EMBL" id="AFYH01219185">
    <property type="status" value="NOT_ANNOTATED_CDS"/>
    <property type="molecule type" value="Genomic_DNA"/>
</dbReference>
<dbReference type="Gene3D" id="3.30.70.141">
    <property type="entry name" value="Nucleoside diphosphate kinase-like domain"/>
    <property type="match status" value="3"/>
</dbReference>
<feature type="domain" description="Nucleoside diphosphate kinase-like" evidence="3">
    <location>
        <begin position="309"/>
        <end position="444"/>
    </location>
</feature>
<dbReference type="InParanoid" id="H3A143"/>
<comment type="caution">
    <text evidence="1">Lacks conserved residue(s) required for the propagation of feature annotation.</text>
</comment>
<dbReference type="InterPro" id="IPR013766">
    <property type="entry name" value="Thioredoxin_domain"/>
</dbReference>
<dbReference type="PROSITE" id="PS51374">
    <property type="entry name" value="NDPK_LIKE"/>
    <property type="match status" value="2"/>
</dbReference>
<dbReference type="SUPFAM" id="SSF54919">
    <property type="entry name" value="Nucleoside diphosphate kinase, NDK"/>
    <property type="match status" value="3"/>
</dbReference>
<dbReference type="CDD" id="cd04416">
    <property type="entry name" value="NDPk_TX"/>
    <property type="match status" value="2"/>
</dbReference>
<dbReference type="AlphaFoldDB" id="H3A143"/>
<reference evidence="5" key="1">
    <citation type="submission" date="2011-08" db="EMBL/GenBank/DDBJ databases">
        <title>The draft genome of Latimeria chalumnae.</title>
        <authorList>
            <person name="Di Palma F."/>
            <person name="Alfoldi J."/>
            <person name="Johnson J."/>
            <person name="Berlin A."/>
            <person name="Gnerre S."/>
            <person name="Jaffe D."/>
            <person name="MacCallum I."/>
            <person name="Young S."/>
            <person name="Walker B.J."/>
            <person name="Lander E."/>
            <person name="Lindblad-Toh K."/>
        </authorList>
    </citation>
    <scope>NUCLEOTIDE SEQUENCE [LARGE SCALE GENOMIC DNA]</scope>
    <source>
        <strain evidence="5">Wild caught</strain>
    </source>
</reference>
<dbReference type="SMART" id="SM00562">
    <property type="entry name" value="NDK"/>
    <property type="match status" value="3"/>
</dbReference>
<dbReference type="Gene3D" id="3.40.30.10">
    <property type="entry name" value="Glutaredoxin"/>
    <property type="match status" value="1"/>
</dbReference>
<dbReference type="EMBL" id="AFYH01219184">
    <property type="status" value="NOT_ANNOTATED_CDS"/>
    <property type="molecule type" value="Genomic_DNA"/>
</dbReference>
<dbReference type="InterPro" id="IPR036249">
    <property type="entry name" value="Thioredoxin-like_sf"/>
</dbReference>
<dbReference type="EMBL" id="AFYH01219182">
    <property type="status" value="NOT_ANNOTATED_CDS"/>
    <property type="molecule type" value="Genomic_DNA"/>
</dbReference>
<dbReference type="Proteomes" id="UP000008672">
    <property type="component" value="Unassembled WGS sequence"/>
</dbReference>
<dbReference type="eggNOG" id="KOG0888">
    <property type="taxonomic scope" value="Eukaryota"/>
</dbReference>
<dbReference type="HOGENOM" id="CLU_016708_1_0_1"/>
<dbReference type="STRING" id="7897.ENSLACP00000003364"/>
<dbReference type="InterPro" id="IPR036850">
    <property type="entry name" value="NDK-like_dom_sf"/>
</dbReference>
<dbReference type="CDD" id="cd02948">
    <property type="entry name" value="TRX_NDPK"/>
    <property type="match status" value="1"/>
</dbReference>
<dbReference type="EMBL" id="AFYH01219187">
    <property type="status" value="NOT_ANNOTATED_CDS"/>
    <property type="molecule type" value="Genomic_DNA"/>
</dbReference>
<sequence length="579" mass="65841">MAGKKKEIQLQTIITNQDEWDVMLQAHGVTVIDVYQAWCGPCKAVIALFRKLKLEHGDNILHFAVAEADGVDALSMFRGRCEPVFLFCSGGEVVSVVRGVDTPLLQKSILEKVEEEKKFIEEGNGQEIIFHDEPEQMEEEEEEEAETSYLEEEDVADSSEEPTTGFFSPDASFCSTNFINSKIMEAGFIIVAEDEKTLTEAEARDFYQHKASEDNFEDLVKYMSSGPCHVFILSEGREENITFPSWEEFVEPDSIEIIRPEMSSRKKVQFKKKTDESINAVDETDGVDQAIRQLAFLFPSLVTSGGATKERTVAIIRPDLLREKKDIDAILQSIQEAGFTIEMQKEMTFTDQQAREFYKENEGKDIFEILIQYMTSGPILALALSREDAIQHWRKLLGPENIEKAKEEAPYSLRAEFAIHNIPINQLHGSSPETAQKEIEFFFPIQHTLAVIKPDVFLEHKEDILSKVKEAGFTILQTKTIELSQDIAEEFYTEQKEKLFYDHLVNSMAEGSAMMMILRKENAIEDWRNLMGPSNPEVAKQIAPNSIRAQFGKNILQNAVHGSSNEKRAMIEIRYLFGE</sequence>
<evidence type="ECO:0000256" key="1">
    <source>
        <dbReference type="PROSITE-ProRule" id="PRU00706"/>
    </source>
</evidence>
<dbReference type="SUPFAM" id="SSF52833">
    <property type="entry name" value="Thioredoxin-like"/>
    <property type="match status" value="1"/>
</dbReference>
<evidence type="ECO:0000313" key="5">
    <source>
        <dbReference type="Proteomes" id="UP000008672"/>
    </source>
</evidence>
<evidence type="ECO:0000313" key="4">
    <source>
        <dbReference type="Ensembl" id="ENSLACP00000003364.1"/>
    </source>
</evidence>
<dbReference type="GeneTree" id="ENSGT00940000164537"/>
<proteinExistence type="inferred from homology"/>
<keyword evidence="5" id="KW-1185">Reference proteome</keyword>
<dbReference type="Pfam" id="PF00334">
    <property type="entry name" value="NDK"/>
    <property type="match status" value="3"/>
</dbReference>
<dbReference type="InterPro" id="IPR034907">
    <property type="entry name" value="NDK-like_dom"/>
</dbReference>
<reference evidence="4" key="3">
    <citation type="submission" date="2025-09" db="UniProtKB">
        <authorList>
            <consortium name="Ensembl"/>
        </authorList>
    </citation>
    <scope>IDENTIFICATION</scope>
</reference>
<dbReference type="Ensembl" id="ENSLACT00000003394.1">
    <property type="protein sequence ID" value="ENSLACP00000003364.1"/>
    <property type="gene ID" value="ENSLACG00000003008.1"/>
</dbReference>
<dbReference type="PANTHER" id="PTHR46135:SF3">
    <property type="entry name" value="NME_NM23 FAMILY MEMBER 8"/>
    <property type="match status" value="1"/>
</dbReference>
<feature type="domain" description="Nucleoside diphosphate kinase-like" evidence="3">
    <location>
        <begin position="169"/>
        <end position="305"/>
    </location>
</feature>
<dbReference type="InterPro" id="IPR051766">
    <property type="entry name" value="TXND_domain-containing"/>
</dbReference>
<dbReference type="EMBL" id="AFYH01219188">
    <property type="status" value="NOT_ANNOTATED_CDS"/>
    <property type="molecule type" value="Genomic_DNA"/>
</dbReference>
<dbReference type="eggNOG" id="KOG0907">
    <property type="taxonomic scope" value="Eukaryota"/>
</dbReference>
<organism evidence="4 5">
    <name type="scientific">Latimeria chalumnae</name>
    <name type="common">Coelacanth</name>
    <dbReference type="NCBI Taxonomy" id="7897"/>
    <lineage>
        <taxon>Eukaryota</taxon>
        <taxon>Metazoa</taxon>
        <taxon>Chordata</taxon>
        <taxon>Craniata</taxon>
        <taxon>Vertebrata</taxon>
        <taxon>Euteleostomi</taxon>
        <taxon>Coelacanthiformes</taxon>
        <taxon>Coelacanthidae</taxon>
        <taxon>Latimeria</taxon>
    </lineage>
</organism>
<feature type="compositionally biased region" description="Acidic residues" evidence="2">
    <location>
        <begin position="135"/>
        <end position="160"/>
    </location>
</feature>
<evidence type="ECO:0000256" key="2">
    <source>
        <dbReference type="SAM" id="MobiDB-lite"/>
    </source>
</evidence>
<dbReference type="OMA" id="ERQHVSQ"/>
<feature type="region of interest" description="Disordered" evidence="2">
    <location>
        <begin position="134"/>
        <end position="168"/>
    </location>
</feature>
<name>H3A143_LATCH</name>
<dbReference type="FunCoup" id="H3A143">
    <property type="interactions" value="17"/>
</dbReference>
<feature type="domain" description="Nucleoside diphosphate kinase-like" evidence="3">
    <location>
        <begin position="445"/>
        <end position="579"/>
    </location>
</feature>
<comment type="similarity">
    <text evidence="1">Belongs to the NDK family.</text>
</comment>
<gene>
    <name evidence="4" type="primary">LOC102354290</name>
</gene>
<dbReference type="EMBL" id="AFYH01219186">
    <property type="status" value="NOT_ANNOTATED_CDS"/>
    <property type="molecule type" value="Genomic_DNA"/>
</dbReference>
<dbReference type="PROSITE" id="PS00194">
    <property type="entry name" value="THIOREDOXIN_1"/>
    <property type="match status" value="1"/>
</dbReference>
<reference evidence="4" key="2">
    <citation type="submission" date="2025-08" db="UniProtKB">
        <authorList>
            <consortium name="Ensembl"/>
        </authorList>
    </citation>
    <scope>IDENTIFICATION</scope>
</reference>
<dbReference type="PANTHER" id="PTHR46135">
    <property type="entry name" value="NME/NM23 FAMILY MEMBER 8"/>
    <property type="match status" value="1"/>
</dbReference>
<dbReference type="Pfam" id="PF00085">
    <property type="entry name" value="Thioredoxin"/>
    <property type="match status" value="1"/>
</dbReference>
<dbReference type="EMBL" id="AFYH01219183">
    <property type="status" value="NOT_ANNOTATED_CDS"/>
    <property type="molecule type" value="Genomic_DNA"/>
</dbReference>
<evidence type="ECO:0000259" key="3">
    <source>
        <dbReference type="SMART" id="SM00562"/>
    </source>
</evidence>